<name>A0A0F9QM50_9ZZZZ</name>
<sequence>MLSSHNKVAEVWESKETRIKKAKYLTYEEFLKHLDKLNEDNFYNNLKFQDFLHIKTTGNLFMLKTSKIITRMWKYLGFKRNTQIEQLFTDATGLFNALGSWVYGDRNGKIVFPALNTFLQNTSPI</sequence>
<dbReference type="EMBL" id="LAZR01001853">
    <property type="protein sequence ID" value="KKN38077.1"/>
    <property type="molecule type" value="Genomic_DNA"/>
</dbReference>
<dbReference type="AlphaFoldDB" id="A0A0F9QM50"/>
<reference evidence="1" key="1">
    <citation type="journal article" date="2015" name="Nature">
        <title>Complex archaea that bridge the gap between prokaryotes and eukaryotes.</title>
        <authorList>
            <person name="Spang A."/>
            <person name="Saw J.H."/>
            <person name="Jorgensen S.L."/>
            <person name="Zaremba-Niedzwiedzka K."/>
            <person name="Martijn J."/>
            <person name="Lind A.E."/>
            <person name="van Eijk R."/>
            <person name="Schleper C."/>
            <person name="Guy L."/>
            <person name="Ettema T.J."/>
        </authorList>
    </citation>
    <scope>NUCLEOTIDE SEQUENCE</scope>
</reference>
<accession>A0A0F9QM50</accession>
<comment type="caution">
    <text evidence="1">The sequence shown here is derived from an EMBL/GenBank/DDBJ whole genome shotgun (WGS) entry which is preliminary data.</text>
</comment>
<evidence type="ECO:0000313" key="1">
    <source>
        <dbReference type="EMBL" id="KKN38077.1"/>
    </source>
</evidence>
<gene>
    <name evidence="1" type="ORF">LCGC14_0756970</name>
</gene>
<proteinExistence type="predicted"/>
<protein>
    <submittedName>
        <fullName evidence="1">Uncharacterized protein</fullName>
    </submittedName>
</protein>
<organism evidence="1">
    <name type="scientific">marine sediment metagenome</name>
    <dbReference type="NCBI Taxonomy" id="412755"/>
    <lineage>
        <taxon>unclassified sequences</taxon>
        <taxon>metagenomes</taxon>
        <taxon>ecological metagenomes</taxon>
    </lineage>
</organism>